<evidence type="ECO:0000256" key="2">
    <source>
        <dbReference type="PIRSR" id="PIRSR005211-1"/>
    </source>
</evidence>
<dbReference type="OrthoDB" id="5954035at2759"/>
<dbReference type="SUPFAM" id="SSF53474">
    <property type="entry name" value="alpha/beta-Hydrolases"/>
    <property type="match status" value="1"/>
</dbReference>
<dbReference type="PANTHER" id="PTHR10794:SF63">
    <property type="entry name" value="ALPHA_BETA HYDROLASE 1, ISOFORM A"/>
    <property type="match status" value="1"/>
</dbReference>
<dbReference type="PIRSF" id="PIRSF005211">
    <property type="entry name" value="Ab_hydro_YheT"/>
    <property type="match status" value="1"/>
</dbReference>
<organism evidence="4 5">
    <name type="scientific">Coemansia thaxteri</name>
    <dbReference type="NCBI Taxonomy" id="2663907"/>
    <lineage>
        <taxon>Eukaryota</taxon>
        <taxon>Fungi</taxon>
        <taxon>Fungi incertae sedis</taxon>
        <taxon>Zoopagomycota</taxon>
        <taxon>Kickxellomycotina</taxon>
        <taxon>Kickxellomycetes</taxon>
        <taxon>Kickxellales</taxon>
        <taxon>Kickxellaceae</taxon>
        <taxon>Coemansia</taxon>
    </lineage>
</organism>
<dbReference type="Pfam" id="PF00561">
    <property type="entry name" value="Abhydrolase_1"/>
    <property type="match status" value="1"/>
</dbReference>
<evidence type="ECO:0000313" key="4">
    <source>
        <dbReference type="EMBL" id="KAJ1999363.1"/>
    </source>
</evidence>
<keyword evidence="5" id="KW-1185">Reference proteome</keyword>
<gene>
    <name evidence="4" type="ORF">H4R26_005098</name>
</gene>
<sequence length="323" mass="35862">MPGGNVQTIYLSTRHSKPAGCPVEYEREIFEFADGGKAAIDWSKPTQSINPELPLVVLISGLGGGSYNYFVRSFVHLVNQPPYGYQVAVLHCRGCNGVKLATPMTFHSGMTEDLREFMNHVRQTRPATTTIGIGFSLGANILTKYMGEEGENCPFAAAVSVCNPFDIDATLNKMSKFSIKNRCLYAAALTKKLVRGFVQNKDVIMAGPVYLDAQMIEASRTMNQFNETFAAKIFGYPSAKELNDSGSSARYLKDIKVPTLFINSLNDPICYKSTIPYKDIEANPYLLLACTRYGGHLAYFEGLDMKPWLPRQLTQFIQAALKW</sequence>
<dbReference type="InterPro" id="IPR029058">
    <property type="entry name" value="AB_hydrolase_fold"/>
</dbReference>
<comment type="caution">
    <text evidence="4">The sequence shown here is derived from an EMBL/GenBank/DDBJ whole genome shotgun (WGS) entry which is preliminary data.</text>
</comment>
<evidence type="ECO:0000259" key="3">
    <source>
        <dbReference type="Pfam" id="PF00561"/>
    </source>
</evidence>
<feature type="active site" description="Charge relay system" evidence="2">
    <location>
        <position position="296"/>
    </location>
</feature>
<dbReference type="GO" id="GO:0034338">
    <property type="term" value="F:short-chain carboxylesterase activity"/>
    <property type="evidence" value="ECO:0007669"/>
    <property type="project" value="TreeGrafter"/>
</dbReference>
<dbReference type="PANTHER" id="PTHR10794">
    <property type="entry name" value="ABHYDROLASE DOMAIN-CONTAINING PROTEIN"/>
    <property type="match status" value="1"/>
</dbReference>
<dbReference type="GO" id="GO:0047372">
    <property type="term" value="F:monoacylglycerol lipase activity"/>
    <property type="evidence" value="ECO:0007669"/>
    <property type="project" value="TreeGrafter"/>
</dbReference>
<feature type="active site" description="Charge relay system" evidence="2">
    <location>
        <position position="267"/>
    </location>
</feature>
<protein>
    <recommendedName>
        <fullName evidence="3">AB hydrolase-1 domain-containing protein</fullName>
    </recommendedName>
</protein>
<feature type="active site" description="Charge relay system" evidence="2">
    <location>
        <position position="136"/>
    </location>
</feature>
<dbReference type="Gene3D" id="3.40.50.1820">
    <property type="entry name" value="alpha/beta hydrolase"/>
    <property type="match status" value="1"/>
</dbReference>
<reference evidence="4" key="1">
    <citation type="submission" date="2022-07" db="EMBL/GenBank/DDBJ databases">
        <title>Phylogenomic reconstructions and comparative analyses of Kickxellomycotina fungi.</title>
        <authorList>
            <person name="Reynolds N.K."/>
            <person name="Stajich J.E."/>
            <person name="Barry K."/>
            <person name="Grigoriev I.V."/>
            <person name="Crous P."/>
            <person name="Smith M.E."/>
        </authorList>
    </citation>
    <scope>NUCLEOTIDE SEQUENCE</scope>
    <source>
        <strain evidence="4">IMI 214461</strain>
    </source>
</reference>
<dbReference type="AlphaFoldDB" id="A0A9W8EGX9"/>
<comment type="similarity">
    <text evidence="1">Belongs to the AB hydrolase superfamily. AB hydrolase 4 family.</text>
</comment>
<feature type="domain" description="AB hydrolase-1" evidence="3">
    <location>
        <begin position="54"/>
        <end position="171"/>
    </location>
</feature>
<name>A0A9W8EGX9_9FUNG</name>
<evidence type="ECO:0000256" key="1">
    <source>
        <dbReference type="ARBA" id="ARBA00010884"/>
    </source>
</evidence>
<dbReference type="EMBL" id="JANBQF010000723">
    <property type="protein sequence ID" value="KAJ1999363.1"/>
    <property type="molecule type" value="Genomic_DNA"/>
</dbReference>
<dbReference type="InterPro" id="IPR012020">
    <property type="entry name" value="ABHD4"/>
</dbReference>
<accession>A0A9W8EGX9</accession>
<evidence type="ECO:0000313" key="5">
    <source>
        <dbReference type="Proteomes" id="UP001150907"/>
    </source>
</evidence>
<proteinExistence type="inferred from homology"/>
<dbReference type="Proteomes" id="UP001150907">
    <property type="component" value="Unassembled WGS sequence"/>
</dbReference>
<dbReference type="InterPro" id="IPR000073">
    <property type="entry name" value="AB_hydrolase_1"/>
</dbReference>
<dbReference type="InterPro" id="IPR050960">
    <property type="entry name" value="AB_hydrolase_4_sf"/>
</dbReference>